<dbReference type="Proteomes" id="UP001179501">
    <property type="component" value="Chromosome"/>
</dbReference>
<reference evidence="1" key="1">
    <citation type="submission" date="2023-01" db="EMBL/GenBank/DDBJ databases">
        <title>Phages are important unrecognized players in the ecology of the oral pathogen Porphyromonas gingivalis.</title>
        <authorList>
            <person name="Matrishin C.B."/>
            <person name="Kauffman K.M."/>
        </authorList>
    </citation>
    <scope>NUCLEOTIDE SEQUENCE</scope>
    <source>
        <strain evidence="1">ATCC 49417</strain>
    </source>
</reference>
<proteinExistence type="predicted"/>
<organism evidence="1 2">
    <name type="scientific">Porphyromonas gingivalis</name>
    <name type="common">Bacteroides gingivalis</name>
    <dbReference type="NCBI Taxonomy" id="837"/>
    <lineage>
        <taxon>Bacteria</taxon>
        <taxon>Pseudomonadati</taxon>
        <taxon>Bacteroidota</taxon>
        <taxon>Bacteroidia</taxon>
        <taxon>Bacteroidales</taxon>
        <taxon>Porphyromonadaceae</taxon>
        <taxon>Porphyromonas</taxon>
    </lineage>
</organism>
<evidence type="ECO:0000313" key="2">
    <source>
        <dbReference type="Proteomes" id="UP001179501"/>
    </source>
</evidence>
<name>A0AAE9XCW9_PORGN</name>
<protein>
    <submittedName>
        <fullName evidence="1">Uncharacterized protein</fullName>
    </submittedName>
</protein>
<dbReference type="RefSeq" id="WP_077083584.1">
    <property type="nucleotide sequence ID" value="NZ_CP116614.1"/>
</dbReference>
<sequence>MLSIKRERDKGVIKCVLHRTADIPGGVGISTVKLGGSALLEGTPIGKGADGLYEVCKTVHAIADSGASPKKLVVSKGHHFKEGDYIAAKSCNGAQIASIDKSNPEKDVITLKGPLGGSFTSRACLYESAGETDAIRVTPIAVAGSNEDVKQGANVFVSAWVIGVVREENAPAVNEDIKASLKGIVYV</sequence>
<gene>
    <name evidence="1" type="ORF">NY151_07910</name>
</gene>
<dbReference type="EMBL" id="CP116614">
    <property type="protein sequence ID" value="WCG02577.1"/>
    <property type="molecule type" value="Genomic_DNA"/>
</dbReference>
<dbReference type="AlphaFoldDB" id="A0AAE9XCW9"/>
<evidence type="ECO:0000313" key="1">
    <source>
        <dbReference type="EMBL" id="WCG02577.1"/>
    </source>
</evidence>
<accession>A0AAE9XCW9</accession>